<dbReference type="EMBL" id="CAIJDE010000064">
    <property type="protein sequence ID" value="CAC9976880.1"/>
    <property type="molecule type" value="Genomic_DNA"/>
</dbReference>
<dbReference type="Proteomes" id="UP000533639">
    <property type="component" value="Unassembled WGS sequence"/>
</dbReference>
<dbReference type="AlphaFoldDB" id="A0A9N8J5X5"/>
<organism evidence="1 2">
    <name type="scientific">Flavobacterium panici</name>
    <dbReference type="NCBI Taxonomy" id="2654843"/>
    <lineage>
        <taxon>Bacteria</taxon>
        <taxon>Pseudomonadati</taxon>
        <taxon>Bacteroidota</taxon>
        <taxon>Flavobacteriia</taxon>
        <taxon>Flavobacteriales</taxon>
        <taxon>Flavobacteriaceae</taxon>
        <taxon>Flavobacterium</taxon>
    </lineage>
</organism>
<name>A0A9N8J5X5_9FLAO</name>
<gene>
    <name evidence="1" type="ORF">FLAPXU55_04608</name>
</gene>
<evidence type="ECO:0000313" key="2">
    <source>
        <dbReference type="Proteomes" id="UP000533639"/>
    </source>
</evidence>
<evidence type="ECO:0000313" key="1">
    <source>
        <dbReference type="EMBL" id="CAC9976880.1"/>
    </source>
</evidence>
<accession>A0A9N8J5X5</accession>
<proteinExistence type="predicted"/>
<reference evidence="1 2" key="1">
    <citation type="submission" date="2020-06" db="EMBL/GenBank/DDBJ databases">
        <authorList>
            <person name="Criscuolo A."/>
        </authorList>
    </citation>
    <scope>NUCLEOTIDE SEQUENCE [LARGE SCALE GENOMIC DNA]</scope>
    <source>
        <strain evidence="1">PXU-55</strain>
    </source>
</reference>
<dbReference type="RefSeq" id="WP_180861628.1">
    <property type="nucleotide sequence ID" value="NZ_CAIJDE010000064.1"/>
</dbReference>
<comment type="caution">
    <text evidence="1">The sequence shown here is derived from an EMBL/GenBank/DDBJ whole genome shotgun (WGS) entry which is preliminary data.</text>
</comment>
<protein>
    <recommendedName>
        <fullName evidence="3">DUF3137 domain-containing protein</fullName>
    </recommendedName>
</protein>
<keyword evidence="2" id="KW-1185">Reference proteome</keyword>
<evidence type="ECO:0008006" key="3">
    <source>
        <dbReference type="Google" id="ProtNLM"/>
    </source>
</evidence>
<sequence length="193" mass="22889">MTNTSKDKINIWKEFAKQTNGTFKEGYFWNSDSVEIEYENWKIVFDNYTLWSGKYSTEMTRVIVPITLQDNFRFEIYKEGFIRKIEKFFGAQDIEIGYADFDKAFTIKSNNEFKIKTLLKNSDIRNSISNQKDVNIQISDQKGIWEEKLPKDKFELSYFSDGEILDLNILNDLLELFKLILNEMFEMNVIAVK</sequence>